<feature type="transmembrane region" description="Helical" evidence="1">
    <location>
        <begin position="164"/>
        <end position="186"/>
    </location>
</feature>
<dbReference type="Pfam" id="PF00892">
    <property type="entry name" value="EamA"/>
    <property type="match status" value="2"/>
</dbReference>
<evidence type="ECO:0000256" key="1">
    <source>
        <dbReference type="SAM" id="Phobius"/>
    </source>
</evidence>
<comment type="caution">
    <text evidence="3">The sequence shown here is derived from an EMBL/GenBank/DDBJ whole genome shotgun (WGS) entry which is preliminary data.</text>
</comment>
<accession>A0AB38CFZ9</accession>
<evidence type="ECO:0000259" key="2">
    <source>
        <dbReference type="Pfam" id="PF00892"/>
    </source>
</evidence>
<gene>
    <name evidence="3" type="ORF">SAMN03097694_5455</name>
</gene>
<proteinExistence type="predicted"/>
<protein>
    <submittedName>
        <fullName evidence="3">Permease of the drug/metabolite transporter (DMT) superfamily</fullName>
    </submittedName>
</protein>
<feature type="transmembrane region" description="Helical" evidence="1">
    <location>
        <begin position="27"/>
        <end position="47"/>
    </location>
</feature>
<organism evidence="3 4">
    <name type="scientific">Janthinobacterium lividum</name>
    <dbReference type="NCBI Taxonomy" id="29581"/>
    <lineage>
        <taxon>Bacteria</taxon>
        <taxon>Pseudomonadati</taxon>
        <taxon>Pseudomonadota</taxon>
        <taxon>Betaproteobacteria</taxon>
        <taxon>Burkholderiales</taxon>
        <taxon>Oxalobacteraceae</taxon>
        <taxon>Janthinobacterium</taxon>
    </lineage>
</organism>
<feature type="transmembrane region" description="Helical" evidence="1">
    <location>
        <begin position="116"/>
        <end position="134"/>
    </location>
</feature>
<feature type="domain" description="EamA" evidence="2">
    <location>
        <begin position="27"/>
        <end position="157"/>
    </location>
</feature>
<feature type="transmembrane region" description="Helical" evidence="1">
    <location>
        <begin position="225"/>
        <end position="243"/>
    </location>
</feature>
<reference evidence="3 4" key="1">
    <citation type="submission" date="2016-11" db="EMBL/GenBank/DDBJ databases">
        <authorList>
            <person name="Varghese N."/>
            <person name="Submissions S."/>
        </authorList>
    </citation>
    <scope>NUCLEOTIDE SEQUENCE [LARGE SCALE GENOMIC DNA]</scope>
    <source>
        <strain evidence="3 4">NFR18</strain>
    </source>
</reference>
<dbReference type="PANTHER" id="PTHR22911">
    <property type="entry name" value="ACYL-MALONYL CONDENSING ENZYME-RELATED"/>
    <property type="match status" value="1"/>
</dbReference>
<dbReference type="Proteomes" id="UP000182489">
    <property type="component" value="Unassembled WGS sequence"/>
</dbReference>
<dbReference type="SUPFAM" id="SSF103481">
    <property type="entry name" value="Multidrug resistance efflux transporter EmrE"/>
    <property type="match status" value="2"/>
</dbReference>
<feature type="transmembrane region" description="Helical" evidence="1">
    <location>
        <begin position="280"/>
        <end position="297"/>
    </location>
</feature>
<sequence>MTFPVVRPGPVVKEHSLSSRQENLHSIYAMLIAVAMFSCMDTAMKLLSAHYPATQVTAMRSLSSLPLLCGYMLYRGAFKGIFRIRWPMHLLRAALGIAMLTTFAFGLKSLSLAEAYSIFFIAPALITALSVWVLKEHVGRGQWVAIGVGLLGVLVVLRPEGTGFLSLGGLAILVAAACYAVSAISARVLARTDSTEAMMFWLLTLMSIGAVTLAWNIWVPVRAEHGSILMVLALSGFFGQLAITKAFSTGKASIVAPFEYTALAWGVAIDWLLWQALPDRYTLFGAAIIIASGIYLVRREAVHVESEHP</sequence>
<feature type="transmembrane region" description="Helical" evidence="1">
    <location>
        <begin position="198"/>
        <end position="219"/>
    </location>
</feature>
<keyword evidence="1" id="KW-1133">Transmembrane helix</keyword>
<keyword evidence="1" id="KW-0812">Transmembrane</keyword>
<evidence type="ECO:0000313" key="4">
    <source>
        <dbReference type="Proteomes" id="UP000182489"/>
    </source>
</evidence>
<name>A0AB38CFZ9_9BURK</name>
<feature type="transmembrane region" description="Helical" evidence="1">
    <location>
        <begin position="141"/>
        <end position="158"/>
    </location>
</feature>
<dbReference type="AlphaFoldDB" id="A0AB38CFZ9"/>
<evidence type="ECO:0000313" key="3">
    <source>
        <dbReference type="EMBL" id="SFY26310.1"/>
    </source>
</evidence>
<dbReference type="GO" id="GO:0016020">
    <property type="term" value="C:membrane"/>
    <property type="evidence" value="ECO:0007669"/>
    <property type="project" value="InterPro"/>
</dbReference>
<feature type="transmembrane region" description="Helical" evidence="1">
    <location>
        <begin position="90"/>
        <end position="110"/>
    </location>
</feature>
<feature type="transmembrane region" description="Helical" evidence="1">
    <location>
        <begin position="59"/>
        <end position="78"/>
    </location>
</feature>
<keyword evidence="1" id="KW-0472">Membrane</keyword>
<dbReference type="InterPro" id="IPR037185">
    <property type="entry name" value="EmrE-like"/>
</dbReference>
<dbReference type="EMBL" id="FPKH01000008">
    <property type="protein sequence ID" value="SFY26310.1"/>
    <property type="molecule type" value="Genomic_DNA"/>
</dbReference>
<feature type="domain" description="EamA" evidence="2">
    <location>
        <begin position="167"/>
        <end position="296"/>
    </location>
</feature>
<dbReference type="InterPro" id="IPR000620">
    <property type="entry name" value="EamA_dom"/>
</dbReference>
<dbReference type="PANTHER" id="PTHR22911:SF103">
    <property type="entry name" value="BLR2811 PROTEIN"/>
    <property type="match status" value="1"/>
</dbReference>